<reference evidence="8" key="1">
    <citation type="journal article" date="2017" name="Nat. Commun.">
        <title>The asparagus genome sheds light on the origin and evolution of a young Y chromosome.</title>
        <authorList>
            <person name="Harkess A."/>
            <person name="Zhou J."/>
            <person name="Xu C."/>
            <person name="Bowers J.E."/>
            <person name="Van der Hulst R."/>
            <person name="Ayyampalayam S."/>
            <person name="Mercati F."/>
            <person name="Riccardi P."/>
            <person name="McKain M.R."/>
            <person name="Kakrana A."/>
            <person name="Tang H."/>
            <person name="Ray J."/>
            <person name="Groenendijk J."/>
            <person name="Arikit S."/>
            <person name="Mathioni S.M."/>
            <person name="Nakano M."/>
            <person name="Shan H."/>
            <person name="Telgmann-Rauber A."/>
            <person name="Kanno A."/>
            <person name="Yue Z."/>
            <person name="Chen H."/>
            <person name="Li W."/>
            <person name="Chen Y."/>
            <person name="Xu X."/>
            <person name="Zhang Y."/>
            <person name="Luo S."/>
            <person name="Chen H."/>
            <person name="Gao J."/>
            <person name="Mao Z."/>
            <person name="Pires J.C."/>
            <person name="Luo M."/>
            <person name="Kudrna D."/>
            <person name="Wing R.A."/>
            <person name="Meyers B.C."/>
            <person name="Yi K."/>
            <person name="Kong H."/>
            <person name="Lavrijsen P."/>
            <person name="Sunseri F."/>
            <person name="Falavigna A."/>
            <person name="Ye Y."/>
            <person name="Leebens-Mack J.H."/>
            <person name="Chen G."/>
        </authorList>
    </citation>
    <scope>NUCLEOTIDE SEQUENCE [LARGE SCALE GENOMIC DNA]</scope>
    <source>
        <strain evidence="8">cv. DH0086</strain>
    </source>
</reference>
<evidence type="ECO:0000313" key="7">
    <source>
        <dbReference type="EMBL" id="ONK75243.1"/>
    </source>
</evidence>
<evidence type="ECO:0000313" key="8">
    <source>
        <dbReference type="Proteomes" id="UP000243459"/>
    </source>
</evidence>
<dbReference type="Gramene" id="ONK75243">
    <property type="protein sequence ID" value="ONK75243"/>
    <property type="gene ID" value="A4U43_C03F14850"/>
</dbReference>
<evidence type="ECO:0000256" key="5">
    <source>
        <dbReference type="ARBA" id="ARBA00023180"/>
    </source>
</evidence>
<sequence length="292" mass="31723">MDGPRPGQVHLHRPPIRRHVRCRPSGLKPGKLYSLTFSATRSCAQDEVLRVSVPPIAGDVPMQTVYSSYGADTYAWGFIAPAETVRVSFHNEGVQEDPACGPLLDAVALKELRFPMPPSPDNIVKNGGFEEGPHVFANSTSGILLPPKQQDHTSPLPGWIIESLKAIRFLDGAHFSIPVGKYAVELVAGRESAIAQILRTIPNKSYMLTFVIGDAKNGCHGNMMVQAFATNATVQVPYHSKGKGGSKSASLKFVATEKRTRITFFAAYYHVKAFDTGSLCGPVLDQVKVRPL</sequence>
<keyword evidence="8" id="KW-1185">Reference proteome</keyword>
<evidence type="ECO:0000256" key="2">
    <source>
        <dbReference type="ARBA" id="ARBA00004613"/>
    </source>
</evidence>
<dbReference type="EMBL" id="CM007383">
    <property type="protein sequence ID" value="ONK75243.1"/>
    <property type="molecule type" value="Genomic_DNA"/>
</dbReference>
<dbReference type="InterPro" id="IPR006946">
    <property type="entry name" value="DGR2-like_dom"/>
</dbReference>
<accession>A0A5P1FBW7</accession>
<keyword evidence="5" id="KW-0325">Glycoprotein</keyword>
<dbReference type="InterPro" id="IPR052437">
    <property type="entry name" value="Pectin_Meth_Modulator"/>
</dbReference>
<organism evidence="7 8">
    <name type="scientific">Asparagus officinalis</name>
    <name type="common">Garden asparagus</name>
    <dbReference type="NCBI Taxonomy" id="4686"/>
    <lineage>
        <taxon>Eukaryota</taxon>
        <taxon>Viridiplantae</taxon>
        <taxon>Streptophyta</taxon>
        <taxon>Embryophyta</taxon>
        <taxon>Tracheophyta</taxon>
        <taxon>Spermatophyta</taxon>
        <taxon>Magnoliopsida</taxon>
        <taxon>Liliopsida</taxon>
        <taxon>Asparagales</taxon>
        <taxon>Asparagaceae</taxon>
        <taxon>Asparagoideae</taxon>
        <taxon>Asparagus</taxon>
    </lineage>
</organism>
<dbReference type="PANTHER" id="PTHR31265:SF2">
    <property type="entry name" value="F17A17.37 PROTEIN"/>
    <property type="match status" value="1"/>
</dbReference>
<keyword evidence="4" id="KW-0732">Signal</keyword>
<dbReference type="GO" id="GO:0005576">
    <property type="term" value="C:extracellular region"/>
    <property type="evidence" value="ECO:0007669"/>
    <property type="project" value="UniProtKB-SubCell"/>
</dbReference>
<dbReference type="AlphaFoldDB" id="A0A5P1FBW7"/>
<proteinExistence type="predicted"/>
<dbReference type="Gene3D" id="2.60.120.260">
    <property type="entry name" value="Galactose-binding domain-like"/>
    <property type="match status" value="1"/>
</dbReference>
<feature type="domain" description="DUF642" evidence="6">
    <location>
        <begin position="123"/>
        <end position="290"/>
    </location>
</feature>
<evidence type="ECO:0000256" key="1">
    <source>
        <dbReference type="ARBA" id="ARBA00004196"/>
    </source>
</evidence>
<dbReference type="OMA" id="TTRITFY"/>
<name>A0A5P1FBW7_ASPOF</name>
<gene>
    <name evidence="7" type="ORF">A4U43_C03F14850</name>
</gene>
<evidence type="ECO:0000259" key="6">
    <source>
        <dbReference type="Pfam" id="PF04862"/>
    </source>
</evidence>
<keyword evidence="3" id="KW-0964">Secreted</keyword>
<evidence type="ECO:0000256" key="4">
    <source>
        <dbReference type="ARBA" id="ARBA00022729"/>
    </source>
</evidence>
<dbReference type="FunFam" id="2.60.120.260:FF:000031">
    <property type="entry name" value="DUF642 family protein"/>
    <property type="match status" value="1"/>
</dbReference>
<dbReference type="Pfam" id="PF04862">
    <property type="entry name" value="DUF642"/>
    <property type="match status" value="2"/>
</dbReference>
<comment type="subcellular location">
    <subcellularLocation>
        <location evidence="1">Cell envelope</location>
    </subcellularLocation>
    <subcellularLocation>
        <location evidence="2">Secreted</location>
    </subcellularLocation>
</comment>
<protein>
    <recommendedName>
        <fullName evidence="6">DUF642 domain-containing protein</fullName>
    </recommendedName>
</protein>
<feature type="domain" description="DUF642" evidence="6">
    <location>
        <begin position="28"/>
        <end position="110"/>
    </location>
</feature>
<dbReference type="PANTHER" id="PTHR31265">
    <property type="entry name" value="OS02G0527500 PROTEIN-RELATED"/>
    <property type="match status" value="1"/>
</dbReference>
<dbReference type="Proteomes" id="UP000243459">
    <property type="component" value="Chromosome 3"/>
</dbReference>
<evidence type="ECO:0000256" key="3">
    <source>
        <dbReference type="ARBA" id="ARBA00022525"/>
    </source>
</evidence>